<dbReference type="InterPro" id="IPR036390">
    <property type="entry name" value="WH_DNA-bd_sf"/>
</dbReference>
<dbReference type="Pfam" id="PF12802">
    <property type="entry name" value="MarR_2"/>
    <property type="match status" value="1"/>
</dbReference>
<dbReference type="CDD" id="cd00090">
    <property type="entry name" value="HTH_ARSR"/>
    <property type="match status" value="1"/>
</dbReference>
<proteinExistence type="predicted"/>
<dbReference type="PRINTS" id="PR00598">
    <property type="entry name" value="HTHMARR"/>
</dbReference>
<dbReference type="STRING" id="1090615.SAMN04515671_2650"/>
<organism evidence="2 3">
    <name type="scientific">Nakamurella panacisegetis</name>
    <dbReference type="NCBI Taxonomy" id="1090615"/>
    <lineage>
        <taxon>Bacteria</taxon>
        <taxon>Bacillati</taxon>
        <taxon>Actinomycetota</taxon>
        <taxon>Actinomycetes</taxon>
        <taxon>Nakamurellales</taxon>
        <taxon>Nakamurellaceae</taxon>
        <taxon>Nakamurella</taxon>
    </lineage>
</organism>
<evidence type="ECO:0000313" key="2">
    <source>
        <dbReference type="EMBL" id="SDP00789.1"/>
    </source>
</evidence>
<dbReference type="InterPro" id="IPR011991">
    <property type="entry name" value="ArsR-like_HTH"/>
</dbReference>
<dbReference type="PANTHER" id="PTHR33164:SF104">
    <property type="entry name" value="TRANSCRIPTIONAL REGULATORY PROTEIN"/>
    <property type="match status" value="1"/>
</dbReference>
<dbReference type="EMBL" id="LT629710">
    <property type="protein sequence ID" value="SDP00789.1"/>
    <property type="molecule type" value="Genomic_DNA"/>
</dbReference>
<dbReference type="Gene3D" id="1.10.10.10">
    <property type="entry name" value="Winged helix-like DNA-binding domain superfamily/Winged helix DNA-binding domain"/>
    <property type="match status" value="1"/>
</dbReference>
<evidence type="ECO:0000259" key="1">
    <source>
        <dbReference type="PROSITE" id="PS50995"/>
    </source>
</evidence>
<dbReference type="GO" id="GO:0006950">
    <property type="term" value="P:response to stress"/>
    <property type="evidence" value="ECO:0007669"/>
    <property type="project" value="TreeGrafter"/>
</dbReference>
<keyword evidence="2" id="KW-0238">DNA-binding</keyword>
<dbReference type="InterPro" id="IPR039422">
    <property type="entry name" value="MarR/SlyA-like"/>
</dbReference>
<dbReference type="GO" id="GO:0003700">
    <property type="term" value="F:DNA-binding transcription factor activity"/>
    <property type="evidence" value="ECO:0007669"/>
    <property type="project" value="InterPro"/>
</dbReference>
<dbReference type="PROSITE" id="PS50995">
    <property type="entry name" value="HTH_MARR_2"/>
    <property type="match status" value="1"/>
</dbReference>
<dbReference type="AlphaFoldDB" id="A0A1H0P7W9"/>
<reference evidence="2 3" key="1">
    <citation type="submission" date="2016-10" db="EMBL/GenBank/DDBJ databases">
        <authorList>
            <person name="de Groot N.N."/>
        </authorList>
    </citation>
    <scope>NUCLEOTIDE SEQUENCE [LARGE SCALE GENOMIC DNA]</scope>
    <source>
        <strain evidence="3">P4-7,KCTC 19426,CECT 7604</strain>
    </source>
</reference>
<dbReference type="Proteomes" id="UP000198741">
    <property type="component" value="Chromosome I"/>
</dbReference>
<gene>
    <name evidence="2" type="ORF">SAMN04515671_2650</name>
</gene>
<dbReference type="SUPFAM" id="SSF46785">
    <property type="entry name" value="Winged helix' DNA-binding domain"/>
    <property type="match status" value="1"/>
</dbReference>
<keyword evidence="3" id="KW-1185">Reference proteome</keyword>
<dbReference type="SMART" id="SM00347">
    <property type="entry name" value="HTH_MARR"/>
    <property type="match status" value="1"/>
</dbReference>
<dbReference type="GO" id="GO:0003677">
    <property type="term" value="F:DNA binding"/>
    <property type="evidence" value="ECO:0007669"/>
    <property type="project" value="UniProtKB-KW"/>
</dbReference>
<name>A0A1H0P7W9_9ACTN</name>
<sequence>MTVEGGQMTGPIKIEADRMDAWVGFLHAHARIIKALADELDKAGQVSFGTYDVLAQLSEAGGSLRHRDLLERLVISQPGLSRKVERMESAGLVERKPDPADGRGVIVRLTRAGRAALRAAAKVHMAGIDREFGGRLSDDEAAVLATAFRRLATPPGD</sequence>
<protein>
    <submittedName>
        <fullName evidence="2">DNA-binding transcriptional regulator, MarR family</fullName>
    </submittedName>
</protein>
<evidence type="ECO:0000313" key="3">
    <source>
        <dbReference type="Proteomes" id="UP000198741"/>
    </source>
</evidence>
<feature type="domain" description="HTH marR-type" evidence="1">
    <location>
        <begin position="19"/>
        <end position="153"/>
    </location>
</feature>
<dbReference type="InterPro" id="IPR036388">
    <property type="entry name" value="WH-like_DNA-bd_sf"/>
</dbReference>
<dbReference type="InterPro" id="IPR000835">
    <property type="entry name" value="HTH_MarR-typ"/>
</dbReference>
<dbReference type="PANTHER" id="PTHR33164">
    <property type="entry name" value="TRANSCRIPTIONAL REGULATOR, MARR FAMILY"/>
    <property type="match status" value="1"/>
</dbReference>
<accession>A0A1H0P7W9</accession>